<protein>
    <recommendedName>
        <fullName evidence="5">Protein phosphatase methylesterase 1</fullName>
        <shortName evidence="5">PME-1</shortName>
        <ecNumber evidence="5">3.1.1.-</ecNumber>
    </recommendedName>
</protein>
<dbReference type="InterPro" id="IPR016812">
    <property type="entry name" value="PPase_methylesterase_euk"/>
</dbReference>
<dbReference type="SUPFAM" id="SSF53474">
    <property type="entry name" value="alpha/beta-Hydrolases"/>
    <property type="match status" value="1"/>
</dbReference>
<evidence type="ECO:0000256" key="2">
    <source>
        <dbReference type="ARBA" id="ARBA00022487"/>
    </source>
</evidence>
<comment type="function">
    <text evidence="5">Demethylates proteins that have been reversibly carboxymethylated.</text>
</comment>
<dbReference type="PANTHER" id="PTHR14189">
    <property type="entry name" value="PROTEIN PHOSPHATASE METHYLESTERASE-1 RELATED"/>
    <property type="match status" value="1"/>
</dbReference>
<keyword evidence="3 5" id="KW-0378">Hydrolase</keyword>
<dbReference type="PIRSF" id="PIRSF022950">
    <property type="entry name" value="PPase_methylesterase_euk"/>
    <property type="match status" value="1"/>
</dbReference>
<dbReference type="RefSeq" id="XP_024871305.1">
    <property type="nucleotide sequence ID" value="XM_025015537.1"/>
</dbReference>
<evidence type="ECO:0000313" key="9">
    <source>
        <dbReference type="RefSeq" id="XP_024871305.1"/>
    </source>
</evidence>
<feature type="active site" evidence="6">
    <location>
        <position position="171"/>
    </location>
</feature>
<reference evidence="9" key="1">
    <citation type="submission" date="2025-08" db="UniProtKB">
        <authorList>
            <consortium name="RefSeq"/>
        </authorList>
    </citation>
    <scope>IDENTIFICATION</scope>
    <source>
        <tissue evidence="9">Whole body</tissue>
    </source>
</reference>
<feature type="active site" evidence="6">
    <location>
        <position position="148"/>
    </location>
</feature>
<dbReference type="InterPro" id="IPR000073">
    <property type="entry name" value="AB_hydrolase_1"/>
</dbReference>
<evidence type="ECO:0000256" key="5">
    <source>
        <dbReference type="PIRNR" id="PIRNR022950"/>
    </source>
</evidence>
<dbReference type="GeneID" id="112454251"/>
<comment type="similarity">
    <text evidence="1 5">Belongs to the AB hydrolase superfamily.</text>
</comment>
<dbReference type="Proteomes" id="UP000504618">
    <property type="component" value="Unplaced"/>
</dbReference>
<dbReference type="InterPro" id="IPR029058">
    <property type="entry name" value="AB_hydrolase_fold"/>
</dbReference>
<evidence type="ECO:0000313" key="8">
    <source>
        <dbReference type="Proteomes" id="UP000504618"/>
    </source>
</evidence>
<dbReference type="GO" id="GO:0051723">
    <property type="term" value="F:protein methylesterase activity"/>
    <property type="evidence" value="ECO:0007669"/>
    <property type="project" value="UniProtKB-EC"/>
</dbReference>
<evidence type="ECO:0000256" key="4">
    <source>
        <dbReference type="ARBA" id="ARBA00049203"/>
    </source>
</evidence>
<name>A0A6J1PQG8_9HYME</name>
<accession>A0A6J1PQG8</accession>
<dbReference type="EC" id="3.1.1.-" evidence="5"/>
<proteinExistence type="inferred from homology"/>
<keyword evidence="8" id="KW-1185">Reference proteome</keyword>
<dbReference type="Gene3D" id="3.40.50.1820">
    <property type="entry name" value="alpha/beta hydrolase"/>
    <property type="match status" value="1"/>
</dbReference>
<feature type="active site" evidence="6">
    <location>
        <position position="349"/>
    </location>
</feature>
<feature type="domain" description="AB hydrolase-1" evidence="7">
    <location>
        <begin position="73"/>
        <end position="362"/>
    </location>
</feature>
<evidence type="ECO:0000256" key="6">
    <source>
        <dbReference type="PIRSR" id="PIRSR022950-1"/>
    </source>
</evidence>
<dbReference type="PANTHER" id="PTHR14189:SF0">
    <property type="entry name" value="PROTEIN PHOSPHATASE METHYLESTERASE 1"/>
    <property type="match status" value="1"/>
</dbReference>
<dbReference type="OrthoDB" id="194865at2759"/>
<evidence type="ECO:0000259" key="7">
    <source>
        <dbReference type="Pfam" id="PF12697"/>
    </source>
</evidence>
<dbReference type="Pfam" id="PF12697">
    <property type="entry name" value="Abhydrolase_6"/>
    <property type="match status" value="1"/>
</dbReference>
<evidence type="ECO:0000256" key="1">
    <source>
        <dbReference type="ARBA" id="ARBA00008645"/>
    </source>
</evidence>
<gene>
    <name evidence="9" type="primary">LOC112454251</name>
</gene>
<comment type="catalytic activity">
    <reaction evidence="4">
        <text>[phosphatase 2A protein]-C-terminal L-leucine methyl ester + H2O = [phosphatase 2A protein]-C-terminal L-leucine + methanol + H(+)</text>
        <dbReference type="Rhea" id="RHEA:48548"/>
        <dbReference type="Rhea" id="RHEA-COMP:12134"/>
        <dbReference type="Rhea" id="RHEA-COMP:12135"/>
        <dbReference type="ChEBI" id="CHEBI:15377"/>
        <dbReference type="ChEBI" id="CHEBI:15378"/>
        <dbReference type="ChEBI" id="CHEBI:17790"/>
        <dbReference type="ChEBI" id="CHEBI:90516"/>
        <dbReference type="ChEBI" id="CHEBI:90517"/>
        <dbReference type="EC" id="3.1.1.89"/>
    </reaction>
</comment>
<keyword evidence="2 5" id="KW-0719">Serine esterase</keyword>
<evidence type="ECO:0000256" key="3">
    <source>
        <dbReference type="ARBA" id="ARBA00022801"/>
    </source>
</evidence>
<sequence length="386" mass="42108">MSALQKSILKSKLPPSTVNFSALNSRLGKSRGAQRRRDYEPVQWNSYFDHSKDVPVGENVFHVYIKGTEGPLLVLLHGGGFSGLTWAELTKSIMTMVLCRVMAIDLRGHGDTHTTEDEDLSADTLASDVAAVIDAIAHDVPIILVGHSMGGAIAVRAAPLIPNLYGLGVIDVVEGTAMDALASMQSFLRSRPSSFSTIPQAIEWCVRGGQIRNLQSAKVSVPGQIKNIETGKLATHDIDSVPTQYNTESNPEPVIPRDDIIQEEESASMPPPPPASSAVTTNRKYVWRIDLAKTEQHWFSWFKGLSTAFLNVSAPKMLLLAGVDRLDRELTVGQMQGKFQMQVLPACGHAVHEDVPDKVAEAIATFMVRHKFAEPASDFPRTFLAC</sequence>
<dbReference type="AlphaFoldDB" id="A0A6J1PQG8"/>
<organism evidence="8 9">
    <name type="scientific">Temnothorax curvispinosus</name>
    <dbReference type="NCBI Taxonomy" id="300111"/>
    <lineage>
        <taxon>Eukaryota</taxon>
        <taxon>Metazoa</taxon>
        <taxon>Ecdysozoa</taxon>
        <taxon>Arthropoda</taxon>
        <taxon>Hexapoda</taxon>
        <taxon>Insecta</taxon>
        <taxon>Pterygota</taxon>
        <taxon>Neoptera</taxon>
        <taxon>Endopterygota</taxon>
        <taxon>Hymenoptera</taxon>
        <taxon>Apocrita</taxon>
        <taxon>Aculeata</taxon>
        <taxon>Formicoidea</taxon>
        <taxon>Formicidae</taxon>
        <taxon>Myrmicinae</taxon>
        <taxon>Temnothorax</taxon>
    </lineage>
</organism>